<keyword evidence="3" id="KW-0732">Signal</keyword>
<keyword evidence="5" id="KW-1185">Reference proteome</keyword>
<evidence type="ECO:0000256" key="1">
    <source>
        <dbReference type="SAM" id="MobiDB-lite"/>
    </source>
</evidence>
<proteinExistence type="predicted"/>
<name>A0A814Z8S0_ADIRI</name>
<protein>
    <submittedName>
        <fullName evidence="4">Uncharacterized protein</fullName>
    </submittedName>
</protein>
<dbReference type="Proteomes" id="UP000663828">
    <property type="component" value="Unassembled WGS sequence"/>
</dbReference>
<sequence>MLPRLGFYFCIVFSLYITSASTYQFESCCLNEQTNENATRLLSCPLNFVIKLRSVIFYTGSGCSRSACQKRFNKHYLPCNNHRTCSISIQCILMDSSTCPWLTKVNSYSQHIIVDYDCVLHKPDLPLVNQTKQESVVLFSAKVDIESPPELFNDTISLEDELAWKEYFYKKYFQGTDKSVLVQQRSIFSDILRTIIILTIFATVLILLMLIAFIIYKRIISLKRMKLYEQEKQQPFPADDAYDNLKSNGHESASDSGTTTDV</sequence>
<accession>A0A814Z8S0</accession>
<keyword evidence="2" id="KW-1133">Transmembrane helix</keyword>
<keyword evidence="2" id="KW-0472">Membrane</keyword>
<evidence type="ECO:0000313" key="5">
    <source>
        <dbReference type="Proteomes" id="UP000663828"/>
    </source>
</evidence>
<organism evidence="4 5">
    <name type="scientific">Adineta ricciae</name>
    <name type="common">Rotifer</name>
    <dbReference type="NCBI Taxonomy" id="249248"/>
    <lineage>
        <taxon>Eukaryota</taxon>
        <taxon>Metazoa</taxon>
        <taxon>Spiralia</taxon>
        <taxon>Gnathifera</taxon>
        <taxon>Rotifera</taxon>
        <taxon>Eurotatoria</taxon>
        <taxon>Bdelloidea</taxon>
        <taxon>Adinetida</taxon>
        <taxon>Adinetidae</taxon>
        <taxon>Adineta</taxon>
    </lineage>
</organism>
<evidence type="ECO:0000313" key="4">
    <source>
        <dbReference type="EMBL" id="CAF1239641.1"/>
    </source>
</evidence>
<gene>
    <name evidence="4" type="ORF">XAT740_LOCUS25668</name>
</gene>
<dbReference type="EMBL" id="CAJNOR010002047">
    <property type="protein sequence ID" value="CAF1239641.1"/>
    <property type="molecule type" value="Genomic_DNA"/>
</dbReference>
<dbReference type="AlphaFoldDB" id="A0A814Z8S0"/>
<feature type="chain" id="PRO_5032895357" evidence="3">
    <location>
        <begin position="23"/>
        <end position="262"/>
    </location>
</feature>
<feature type="transmembrane region" description="Helical" evidence="2">
    <location>
        <begin position="191"/>
        <end position="216"/>
    </location>
</feature>
<feature type="signal peptide" evidence="3">
    <location>
        <begin position="1"/>
        <end position="22"/>
    </location>
</feature>
<evidence type="ECO:0000256" key="2">
    <source>
        <dbReference type="SAM" id="Phobius"/>
    </source>
</evidence>
<reference evidence="4" key="1">
    <citation type="submission" date="2021-02" db="EMBL/GenBank/DDBJ databases">
        <authorList>
            <person name="Nowell W R."/>
        </authorList>
    </citation>
    <scope>NUCLEOTIDE SEQUENCE</scope>
</reference>
<feature type="region of interest" description="Disordered" evidence="1">
    <location>
        <begin position="237"/>
        <end position="262"/>
    </location>
</feature>
<keyword evidence="2" id="KW-0812">Transmembrane</keyword>
<evidence type="ECO:0000256" key="3">
    <source>
        <dbReference type="SAM" id="SignalP"/>
    </source>
</evidence>
<comment type="caution">
    <text evidence="4">The sequence shown here is derived from an EMBL/GenBank/DDBJ whole genome shotgun (WGS) entry which is preliminary data.</text>
</comment>